<sequence>MTHPRVSDGPEDRTLLTASTSALDDGKACADKRQSGQCKTSTLGSGQGLTAPRPERTPADIQVHRVQYGIRSDPDVVFTLSQGDVVRPHRGAANISRQLIYDIVSSASSVERCPEGQPPVHPLFLSFTTITTELAEQGRWGSMTLIPPEEMMNVHDHYQRTKHVTSADKSNLEKSLNLIKDNFLNNIKNIALEHQQWHKDRKNPPLKLKVKDGEEKRERNSQQSERCERAASLVKIKSKAFSVVTEASKSKRHHQVKVDCSDSDSAPSQVQTKATRKRKNKEMLKPAGSEVSSRARGDTHKEDKSLSLSMPVVIEEDEENKSFSETEFTAPKRRRKQRTKSLV</sequence>
<name>A0ACB9UV56_9CETA</name>
<comment type="caution">
    <text evidence="1">The sequence shown here is derived from an EMBL/GenBank/DDBJ whole genome shotgun (WGS) entry which is preliminary data.</text>
</comment>
<dbReference type="Proteomes" id="UP001057279">
    <property type="component" value="Linkage Group LG10"/>
</dbReference>
<gene>
    <name evidence="1" type="ORF">MJG53_009920</name>
</gene>
<protein>
    <submittedName>
        <fullName evidence="1">Uncharacterized protein</fullName>
    </submittedName>
</protein>
<organism evidence="1 2">
    <name type="scientific">Ovis ammon polii x Ovis aries</name>
    <dbReference type="NCBI Taxonomy" id="2918886"/>
    <lineage>
        <taxon>Eukaryota</taxon>
        <taxon>Metazoa</taxon>
        <taxon>Chordata</taxon>
        <taxon>Craniata</taxon>
        <taxon>Vertebrata</taxon>
        <taxon>Euteleostomi</taxon>
        <taxon>Mammalia</taxon>
        <taxon>Eutheria</taxon>
        <taxon>Laurasiatheria</taxon>
        <taxon>Artiodactyla</taxon>
        <taxon>Ruminantia</taxon>
        <taxon>Pecora</taxon>
        <taxon>Bovidae</taxon>
        <taxon>Caprinae</taxon>
        <taxon>Ovis</taxon>
    </lineage>
</organism>
<evidence type="ECO:0000313" key="2">
    <source>
        <dbReference type="Proteomes" id="UP001057279"/>
    </source>
</evidence>
<keyword evidence="2" id="KW-1185">Reference proteome</keyword>
<dbReference type="EMBL" id="CM043035">
    <property type="protein sequence ID" value="KAI4581477.1"/>
    <property type="molecule type" value="Genomic_DNA"/>
</dbReference>
<evidence type="ECO:0000313" key="1">
    <source>
        <dbReference type="EMBL" id="KAI4581477.1"/>
    </source>
</evidence>
<proteinExistence type="predicted"/>
<accession>A0ACB9UV56</accession>
<reference evidence="1" key="1">
    <citation type="submission" date="2022-03" db="EMBL/GenBank/DDBJ databases">
        <title>Genomic analyses of argali, domestic sheep and their hybrids provide insights into chromosomal evolution, heterosis and genetic basis of agronomic traits.</title>
        <authorList>
            <person name="Li M."/>
        </authorList>
    </citation>
    <scope>NUCLEOTIDE SEQUENCE</scope>
    <source>
        <strain evidence="1">F1 hybrid</strain>
    </source>
</reference>